<dbReference type="Pfam" id="PF11799">
    <property type="entry name" value="IMS_C"/>
    <property type="match status" value="1"/>
</dbReference>
<dbReference type="GO" id="GO:0000287">
    <property type="term" value="F:magnesium ion binding"/>
    <property type="evidence" value="ECO:0007669"/>
    <property type="project" value="UniProtKB-UniRule"/>
</dbReference>
<feature type="site" description="Substrate discrimination" evidence="12">
    <location>
        <position position="16"/>
    </location>
</feature>
<dbReference type="SUPFAM" id="SSF56672">
    <property type="entry name" value="DNA/RNA polymerases"/>
    <property type="match status" value="1"/>
</dbReference>
<evidence type="ECO:0000256" key="5">
    <source>
        <dbReference type="ARBA" id="ARBA00022705"/>
    </source>
</evidence>
<dbReference type="EC" id="2.7.7.7" evidence="12"/>
<comment type="cofactor">
    <cofactor evidence="12">
        <name>Mg(2+)</name>
        <dbReference type="ChEBI" id="CHEBI:18420"/>
    </cofactor>
    <text evidence="12">Binds 2 magnesium ions per subunit.</text>
</comment>
<dbReference type="PANTHER" id="PTHR11076:SF33">
    <property type="entry name" value="DNA POLYMERASE KAPPA"/>
    <property type="match status" value="1"/>
</dbReference>
<evidence type="ECO:0000256" key="10">
    <source>
        <dbReference type="ARBA" id="ARBA00023204"/>
    </source>
</evidence>
<comment type="catalytic activity">
    <reaction evidence="11 12">
        <text>DNA(n) + a 2'-deoxyribonucleoside 5'-triphosphate = DNA(n+1) + diphosphate</text>
        <dbReference type="Rhea" id="RHEA:22508"/>
        <dbReference type="Rhea" id="RHEA-COMP:17339"/>
        <dbReference type="Rhea" id="RHEA-COMP:17340"/>
        <dbReference type="ChEBI" id="CHEBI:33019"/>
        <dbReference type="ChEBI" id="CHEBI:61560"/>
        <dbReference type="ChEBI" id="CHEBI:173112"/>
        <dbReference type="EC" id="2.7.7.7"/>
    </reaction>
</comment>
<comment type="caution">
    <text evidence="14">The sequence shown here is derived from an EMBL/GenBank/DDBJ whole genome shotgun (WGS) entry which is preliminary data.</text>
</comment>
<dbReference type="Proteomes" id="UP000295606">
    <property type="component" value="Unassembled WGS sequence"/>
</dbReference>
<dbReference type="GO" id="GO:0006281">
    <property type="term" value="P:DNA repair"/>
    <property type="evidence" value="ECO:0007669"/>
    <property type="project" value="UniProtKB-UniRule"/>
</dbReference>
<comment type="subunit">
    <text evidence="12">Monomer.</text>
</comment>
<proteinExistence type="inferred from homology"/>
<comment type="similarity">
    <text evidence="1 12">Belongs to the DNA polymerase type-Y family.</text>
</comment>
<dbReference type="GO" id="GO:0003684">
    <property type="term" value="F:damaged DNA binding"/>
    <property type="evidence" value="ECO:0007669"/>
    <property type="project" value="InterPro"/>
</dbReference>
<dbReference type="GO" id="GO:0042276">
    <property type="term" value="P:error-prone translesion synthesis"/>
    <property type="evidence" value="ECO:0007669"/>
    <property type="project" value="TreeGrafter"/>
</dbReference>
<dbReference type="RefSeq" id="WP_133179936.1">
    <property type="nucleotide sequence ID" value="NZ_SMOD01000002.1"/>
</dbReference>
<organism evidence="14 15">
    <name type="scientific">Paraburkholderia guartelaensis</name>
    <dbReference type="NCBI Taxonomy" id="2546446"/>
    <lineage>
        <taxon>Bacteria</taxon>
        <taxon>Pseudomonadati</taxon>
        <taxon>Pseudomonadota</taxon>
        <taxon>Betaproteobacteria</taxon>
        <taxon>Burkholderiales</taxon>
        <taxon>Burkholderiaceae</taxon>
        <taxon>Paraburkholderia</taxon>
    </lineage>
</organism>
<comment type="function">
    <text evidence="12">Poorly processive, error-prone DNA polymerase involved in untargeted mutagenesis. Copies undamaged DNA at stalled replication forks, which arise in vivo from mismatched or misaligned primer ends. These misaligned primers can be extended by PolIV. Exhibits no 3'-5' exonuclease (proofreading) activity. May be involved in translesional synthesis, in conjunction with the beta clamp from PolIII.</text>
</comment>
<keyword evidence="2 12" id="KW-0515">Mutator protein</keyword>
<gene>
    <name evidence="12 14" type="primary">dinB</name>
    <name evidence="14" type="ORF">E1N52_02640</name>
</gene>
<accession>A0A4R5LKM3</accession>
<evidence type="ECO:0000256" key="2">
    <source>
        <dbReference type="ARBA" id="ARBA00022457"/>
    </source>
</evidence>
<name>A0A4R5LKM3_9BURK</name>
<evidence type="ECO:0000256" key="12">
    <source>
        <dbReference type="HAMAP-Rule" id="MF_01113"/>
    </source>
</evidence>
<comment type="subcellular location">
    <subcellularLocation>
        <location evidence="12">Cytoplasm</location>
    </subcellularLocation>
</comment>
<keyword evidence="6 12" id="KW-0479">Metal-binding</keyword>
<keyword evidence="3 12" id="KW-0808">Transferase</keyword>
<dbReference type="InterPro" id="IPR022880">
    <property type="entry name" value="DNApol_IV"/>
</dbReference>
<dbReference type="SUPFAM" id="SSF100879">
    <property type="entry name" value="Lesion bypass DNA polymerase (Y-family), little finger domain"/>
    <property type="match status" value="1"/>
</dbReference>
<keyword evidence="5 12" id="KW-0235">DNA replication</keyword>
<keyword evidence="10 12" id="KW-0234">DNA repair</keyword>
<dbReference type="EMBL" id="SMOD01000002">
    <property type="protein sequence ID" value="TDG10274.1"/>
    <property type="molecule type" value="Genomic_DNA"/>
</dbReference>
<dbReference type="GO" id="GO:0009432">
    <property type="term" value="P:SOS response"/>
    <property type="evidence" value="ECO:0007669"/>
    <property type="project" value="TreeGrafter"/>
</dbReference>
<keyword evidence="7 12" id="KW-0227">DNA damage</keyword>
<dbReference type="InterPro" id="IPR050116">
    <property type="entry name" value="DNA_polymerase-Y"/>
</dbReference>
<dbReference type="NCBIfam" id="NF002677">
    <property type="entry name" value="PRK02406.1"/>
    <property type="match status" value="1"/>
</dbReference>
<dbReference type="InterPro" id="IPR001126">
    <property type="entry name" value="UmuC"/>
</dbReference>
<dbReference type="GO" id="GO:0003887">
    <property type="term" value="F:DNA-directed DNA polymerase activity"/>
    <property type="evidence" value="ECO:0007669"/>
    <property type="project" value="UniProtKB-UniRule"/>
</dbReference>
<keyword evidence="12" id="KW-0238">DNA-binding</keyword>
<dbReference type="InterPro" id="IPR017961">
    <property type="entry name" value="DNA_pol_Y-fam_little_finger"/>
</dbReference>
<evidence type="ECO:0000313" key="15">
    <source>
        <dbReference type="Proteomes" id="UP000295606"/>
    </source>
</evidence>
<evidence type="ECO:0000313" key="14">
    <source>
        <dbReference type="EMBL" id="TDG10274.1"/>
    </source>
</evidence>
<dbReference type="InterPro" id="IPR043502">
    <property type="entry name" value="DNA/RNA_pol_sf"/>
</dbReference>
<dbReference type="OrthoDB" id="9808813at2"/>
<dbReference type="FunFam" id="3.30.1490.100:FF:000004">
    <property type="entry name" value="DNA polymerase IV"/>
    <property type="match status" value="1"/>
</dbReference>
<dbReference type="Gene3D" id="3.30.70.270">
    <property type="match status" value="1"/>
</dbReference>
<evidence type="ECO:0000256" key="1">
    <source>
        <dbReference type="ARBA" id="ARBA00010945"/>
    </source>
</evidence>
<reference evidence="14 15" key="1">
    <citation type="submission" date="2019-03" db="EMBL/GenBank/DDBJ databases">
        <title>Paraburkholderia sp. isolated from native Mimosa gymnas in Guartela State Park, Brazil.</title>
        <authorList>
            <person name="Paulitsch F."/>
            <person name="Hungria M."/>
            <person name="Delamuta J.R.M."/>
            <person name="Ribeiro R.A."/>
            <person name="Dall'Agnol R."/>
            <person name="Silva J.S.B."/>
        </authorList>
    </citation>
    <scope>NUCLEOTIDE SEQUENCE [LARGE SCALE GENOMIC DNA]</scope>
    <source>
        <strain evidence="14 15">CNPSo 3008</strain>
    </source>
</reference>
<dbReference type="GO" id="GO:0006261">
    <property type="term" value="P:DNA-templated DNA replication"/>
    <property type="evidence" value="ECO:0007669"/>
    <property type="project" value="UniProtKB-UniRule"/>
</dbReference>
<dbReference type="AlphaFoldDB" id="A0A4R5LKM3"/>
<dbReference type="CDD" id="cd03586">
    <property type="entry name" value="PolY_Pol_IV_kappa"/>
    <property type="match status" value="1"/>
</dbReference>
<dbReference type="Gene3D" id="3.30.1490.100">
    <property type="entry name" value="DNA polymerase, Y-family, little finger domain"/>
    <property type="match status" value="1"/>
</dbReference>
<evidence type="ECO:0000256" key="4">
    <source>
        <dbReference type="ARBA" id="ARBA00022695"/>
    </source>
</evidence>
<dbReference type="PANTHER" id="PTHR11076">
    <property type="entry name" value="DNA REPAIR POLYMERASE UMUC / TRANSFERASE FAMILY MEMBER"/>
    <property type="match status" value="1"/>
</dbReference>
<dbReference type="GO" id="GO:0005829">
    <property type="term" value="C:cytosol"/>
    <property type="evidence" value="ECO:0007669"/>
    <property type="project" value="TreeGrafter"/>
</dbReference>
<dbReference type="PROSITE" id="PS50173">
    <property type="entry name" value="UMUC"/>
    <property type="match status" value="1"/>
</dbReference>
<feature type="binding site" evidence="12">
    <location>
        <position position="11"/>
    </location>
    <ligand>
        <name>Mg(2+)</name>
        <dbReference type="ChEBI" id="CHEBI:18420"/>
    </ligand>
</feature>
<evidence type="ECO:0000259" key="13">
    <source>
        <dbReference type="PROSITE" id="PS50173"/>
    </source>
</evidence>
<dbReference type="Gene3D" id="1.10.150.20">
    <property type="entry name" value="5' to 3' exonuclease, C-terminal subdomain"/>
    <property type="match status" value="1"/>
</dbReference>
<dbReference type="HAMAP" id="MF_01113">
    <property type="entry name" value="DNApol_IV"/>
    <property type="match status" value="1"/>
</dbReference>
<feature type="binding site" evidence="12">
    <location>
        <position position="126"/>
    </location>
    <ligand>
        <name>Mg(2+)</name>
        <dbReference type="ChEBI" id="CHEBI:18420"/>
    </ligand>
</feature>
<evidence type="ECO:0000256" key="11">
    <source>
        <dbReference type="ARBA" id="ARBA00049244"/>
    </source>
</evidence>
<evidence type="ECO:0000256" key="9">
    <source>
        <dbReference type="ARBA" id="ARBA00022932"/>
    </source>
</evidence>
<dbReference type="InterPro" id="IPR036775">
    <property type="entry name" value="DNA_pol_Y-fam_lit_finger_sf"/>
</dbReference>
<keyword evidence="4 12" id="KW-0548">Nucleotidyltransferase</keyword>
<evidence type="ECO:0000256" key="7">
    <source>
        <dbReference type="ARBA" id="ARBA00022763"/>
    </source>
</evidence>
<protein>
    <recommendedName>
        <fullName evidence="12">DNA polymerase IV</fullName>
        <shortName evidence="12">Pol IV</shortName>
        <ecNumber evidence="12">2.7.7.7</ecNumber>
    </recommendedName>
</protein>
<evidence type="ECO:0000256" key="6">
    <source>
        <dbReference type="ARBA" id="ARBA00022723"/>
    </source>
</evidence>
<keyword evidence="12" id="KW-0963">Cytoplasm</keyword>
<feature type="domain" description="UmuC" evidence="13">
    <location>
        <begin position="7"/>
        <end position="205"/>
    </location>
</feature>
<dbReference type="InterPro" id="IPR043128">
    <property type="entry name" value="Rev_trsase/Diguanyl_cyclase"/>
</dbReference>
<dbReference type="Gene3D" id="3.40.1170.60">
    <property type="match status" value="1"/>
</dbReference>
<evidence type="ECO:0000256" key="3">
    <source>
        <dbReference type="ARBA" id="ARBA00022679"/>
    </source>
</evidence>
<sequence length="381" mass="42125">MPDDRRIAHIDMDAFFASCELSQYPELRGEAMVVAGRRSDAPRTNPDGTREFSRLRDYVGRGVLTTATYEARALGVHSGMPAMKAARLAPDAILLPVNFDLYRSYSRLFKDAVRSISSNIEDVGIDEVYADVSHTDGDSEAIARKLKAAVFEATNLTCSVGIAPNKLLAKLCSDMQKPDGITILKLEDVRSKIWPMAASKINGVGPKAAARLASLGITTIGEIASRDESWLVEHFGRSYGAWLRRVSHGLDDRPVVTYSEPVSMSRETTFERDLHAVRHRQELGAAFTRLCEQVALDLQRKGYLARKIGIKLRFNDFKTVTRDVTLSEPIADAKALRRAATECLKRVELVKSIRLLGVKAGNLQPVGEASDKESPQFTLDF</sequence>
<dbReference type="Pfam" id="PF00817">
    <property type="entry name" value="IMS"/>
    <property type="match status" value="1"/>
</dbReference>
<feature type="active site" evidence="12">
    <location>
        <position position="127"/>
    </location>
</feature>
<keyword evidence="8 12" id="KW-0460">Magnesium</keyword>
<evidence type="ECO:0000256" key="8">
    <source>
        <dbReference type="ARBA" id="ARBA00022842"/>
    </source>
</evidence>
<keyword evidence="9 12" id="KW-0239">DNA-directed DNA polymerase</keyword>